<dbReference type="Pfam" id="PF11075">
    <property type="entry name" value="DUF2780"/>
    <property type="match status" value="2"/>
</dbReference>
<comment type="caution">
    <text evidence="2">The sequence shown here is derived from an EMBL/GenBank/DDBJ whole genome shotgun (WGS) entry which is preliminary data.</text>
</comment>
<name>A0ABT8THT9_9GAMM</name>
<sequence length="148" mass="15077">MKTWILLVLGCALALNAAALDLGDVEKQLGDSQVSAPAGLLNSLTEQLGISTEQAAGGTSALLAMAANNLSEDNAAKLSEIVPTNGGGLTSQLVNQISSMDSVKAAFGKLGMDPALISQFTPVIMDYIGNNGGKELLGKLSSLWSGNT</sequence>
<dbReference type="InterPro" id="IPR021302">
    <property type="entry name" value="DUF2780_VcgC/VcgE"/>
</dbReference>
<dbReference type="Proteomes" id="UP001168380">
    <property type="component" value="Unassembled WGS sequence"/>
</dbReference>
<dbReference type="EMBL" id="JAULRT010000062">
    <property type="protein sequence ID" value="MDO3383660.1"/>
    <property type="molecule type" value="Genomic_DNA"/>
</dbReference>
<organism evidence="2 3">
    <name type="scientific">Gilvimarinus algae</name>
    <dbReference type="NCBI Taxonomy" id="3058037"/>
    <lineage>
        <taxon>Bacteria</taxon>
        <taxon>Pseudomonadati</taxon>
        <taxon>Pseudomonadota</taxon>
        <taxon>Gammaproteobacteria</taxon>
        <taxon>Cellvibrionales</taxon>
        <taxon>Cellvibrionaceae</taxon>
        <taxon>Gilvimarinus</taxon>
    </lineage>
</organism>
<proteinExistence type="predicted"/>
<feature type="chain" id="PRO_5045647246" evidence="1">
    <location>
        <begin position="18"/>
        <end position="148"/>
    </location>
</feature>
<evidence type="ECO:0000313" key="2">
    <source>
        <dbReference type="EMBL" id="MDO3383660.1"/>
    </source>
</evidence>
<keyword evidence="3" id="KW-1185">Reference proteome</keyword>
<dbReference type="RefSeq" id="WP_302714585.1">
    <property type="nucleotide sequence ID" value="NZ_JAULRT010000062.1"/>
</dbReference>
<reference evidence="2" key="1">
    <citation type="submission" date="2023-07" db="EMBL/GenBank/DDBJ databases">
        <title>Gilvimarinus algae sp. nov., isolated from the surface of Kelp.</title>
        <authorList>
            <person name="Sun Y.Y."/>
            <person name="Gong Y."/>
            <person name="Du Z.J."/>
        </authorList>
    </citation>
    <scope>NUCLEOTIDE SEQUENCE</scope>
    <source>
        <strain evidence="2">SDUM040014</strain>
    </source>
</reference>
<gene>
    <name evidence="2" type="ORF">QWI16_15870</name>
</gene>
<protein>
    <submittedName>
        <fullName evidence="2">DUF2780 domain-containing protein</fullName>
    </submittedName>
</protein>
<evidence type="ECO:0000256" key="1">
    <source>
        <dbReference type="SAM" id="SignalP"/>
    </source>
</evidence>
<keyword evidence="1" id="KW-0732">Signal</keyword>
<evidence type="ECO:0000313" key="3">
    <source>
        <dbReference type="Proteomes" id="UP001168380"/>
    </source>
</evidence>
<feature type="signal peptide" evidence="1">
    <location>
        <begin position="1"/>
        <end position="17"/>
    </location>
</feature>
<accession>A0ABT8THT9</accession>